<dbReference type="OrthoDB" id="1923775at2759"/>
<keyword evidence="2" id="KW-0472">Membrane</keyword>
<dbReference type="SUPFAM" id="SSF56024">
    <property type="entry name" value="Phospholipase D/nuclease"/>
    <property type="match status" value="1"/>
</dbReference>
<keyword evidence="2" id="KW-0812">Transmembrane</keyword>
<feature type="transmembrane region" description="Helical" evidence="2">
    <location>
        <begin position="34"/>
        <end position="56"/>
    </location>
</feature>
<dbReference type="PANTHER" id="PTHR10185">
    <property type="entry name" value="PHOSPHOLIPASE D - RELATED"/>
    <property type="match status" value="1"/>
</dbReference>
<dbReference type="PANTHER" id="PTHR10185:SF16">
    <property type="entry name" value="5'-3' EXONUCLEASE PLD3"/>
    <property type="match status" value="1"/>
</dbReference>
<feature type="compositionally biased region" description="Polar residues" evidence="1">
    <location>
        <begin position="1"/>
        <end position="12"/>
    </location>
</feature>
<protein>
    <recommendedName>
        <fullName evidence="5">Phospholipase D3</fullName>
    </recommendedName>
</protein>
<evidence type="ECO:0000256" key="1">
    <source>
        <dbReference type="SAM" id="MobiDB-lite"/>
    </source>
</evidence>
<evidence type="ECO:0000313" key="4">
    <source>
        <dbReference type="Proteomes" id="UP001142489"/>
    </source>
</evidence>
<feature type="region of interest" description="Disordered" evidence="1">
    <location>
        <begin position="1"/>
        <end position="26"/>
    </location>
</feature>
<feature type="region of interest" description="Disordered" evidence="1">
    <location>
        <begin position="156"/>
        <end position="196"/>
    </location>
</feature>
<evidence type="ECO:0000313" key="3">
    <source>
        <dbReference type="EMBL" id="KAJ7303847.1"/>
    </source>
</evidence>
<dbReference type="EMBL" id="JAPFRF010000023">
    <property type="protein sequence ID" value="KAJ7303847.1"/>
    <property type="molecule type" value="Genomic_DNA"/>
</dbReference>
<feature type="compositionally biased region" description="Basic residues" evidence="1">
    <location>
        <begin position="181"/>
        <end position="190"/>
    </location>
</feature>
<name>A0A9Q0X5S6_9SAUR</name>
<accession>A0A9Q0X5S6</accession>
<keyword evidence="4" id="KW-1185">Reference proteome</keyword>
<evidence type="ECO:0000256" key="2">
    <source>
        <dbReference type="SAM" id="Phobius"/>
    </source>
</evidence>
<dbReference type="Proteomes" id="UP001142489">
    <property type="component" value="Unassembled WGS sequence"/>
</dbReference>
<organism evidence="3 4">
    <name type="scientific">Phrynocephalus forsythii</name>
    <dbReference type="NCBI Taxonomy" id="171643"/>
    <lineage>
        <taxon>Eukaryota</taxon>
        <taxon>Metazoa</taxon>
        <taxon>Chordata</taxon>
        <taxon>Craniata</taxon>
        <taxon>Vertebrata</taxon>
        <taxon>Euteleostomi</taxon>
        <taxon>Lepidosauria</taxon>
        <taxon>Squamata</taxon>
        <taxon>Bifurcata</taxon>
        <taxon>Unidentata</taxon>
        <taxon>Episquamata</taxon>
        <taxon>Toxicofera</taxon>
        <taxon>Iguania</taxon>
        <taxon>Acrodonta</taxon>
        <taxon>Agamidae</taxon>
        <taxon>Agaminae</taxon>
        <taxon>Phrynocephalus</taxon>
    </lineage>
</organism>
<sequence length="196" mass="20883">MKPHVTYQQLKTLHSPEDPPPTGPPNPAWSKNSCCILVTVILSAMLLAAVGVHLLFLPYPGPASAGEAAPGGGFLDNPCSDPCRSTLVESIPEGMTFDDNDTLLPSTFAAWSQLLREAQRSLDIASFYWTLRNEDTHTQEPSAGPGEEILAELLKAPSRGSPCESPSTPLPHGCPALTSRTSRRAGHRSARSTSPS</sequence>
<dbReference type="InterPro" id="IPR050874">
    <property type="entry name" value="Diverse_PLD-related"/>
</dbReference>
<reference evidence="3" key="1">
    <citation type="journal article" date="2023" name="DNA Res.">
        <title>Chromosome-level genome assembly of Phrynocephalus forsythii using third-generation DNA sequencing and Hi-C analysis.</title>
        <authorList>
            <person name="Qi Y."/>
            <person name="Zhao W."/>
            <person name="Zhao Y."/>
            <person name="Niu C."/>
            <person name="Cao S."/>
            <person name="Zhang Y."/>
        </authorList>
    </citation>
    <scope>NUCLEOTIDE SEQUENCE</scope>
    <source>
        <tissue evidence="3">Muscle</tissue>
    </source>
</reference>
<dbReference type="AlphaFoldDB" id="A0A9Q0X5S6"/>
<gene>
    <name evidence="3" type="ORF">JRQ81_011355</name>
</gene>
<evidence type="ECO:0008006" key="5">
    <source>
        <dbReference type="Google" id="ProtNLM"/>
    </source>
</evidence>
<comment type="caution">
    <text evidence="3">The sequence shown here is derived from an EMBL/GenBank/DDBJ whole genome shotgun (WGS) entry which is preliminary data.</text>
</comment>
<proteinExistence type="predicted"/>
<keyword evidence="2" id="KW-1133">Transmembrane helix</keyword>